<dbReference type="PANTHER" id="PTHR24047:SF32">
    <property type="entry name" value="FI01909P-RELATED"/>
    <property type="match status" value="1"/>
</dbReference>
<name>A0A6P4II00_DROKI</name>
<dbReference type="PANTHER" id="PTHR24047">
    <property type="entry name" value="FI01909P-RELATED"/>
    <property type="match status" value="1"/>
</dbReference>
<dbReference type="InterPro" id="IPR009030">
    <property type="entry name" value="Growth_fac_rcpt_cys_sf"/>
</dbReference>
<dbReference type="Gene3D" id="2.10.25.10">
    <property type="entry name" value="Laminin"/>
    <property type="match status" value="4"/>
</dbReference>
<evidence type="ECO:0000313" key="8">
    <source>
        <dbReference type="Proteomes" id="UP001652661"/>
    </source>
</evidence>
<dbReference type="PROSITE" id="PS51041">
    <property type="entry name" value="EMI"/>
    <property type="match status" value="1"/>
</dbReference>
<dbReference type="GO" id="GO:0048731">
    <property type="term" value="P:system development"/>
    <property type="evidence" value="ECO:0007669"/>
    <property type="project" value="UniProtKB-ARBA"/>
</dbReference>
<accession>A0A6P4II00</accession>
<protein>
    <submittedName>
        <fullName evidence="9">Uncharacterized protein NimA</fullName>
    </submittedName>
</protein>
<evidence type="ECO:0000256" key="3">
    <source>
        <dbReference type="PROSITE-ProRule" id="PRU00076"/>
    </source>
</evidence>
<keyword evidence="4" id="KW-0472">Membrane</keyword>
<feature type="domain" description="EMI" evidence="7">
    <location>
        <begin position="43"/>
        <end position="123"/>
    </location>
</feature>
<dbReference type="SMART" id="SM00181">
    <property type="entry name" value="EGF"/>
    <property type="match status" value="9"/>
</dbReference>
<evidence type="ECO:0000259" key="7">
    <source>
        <dbReference type="PROSITE" id="PS51041"/>
    </source>
</evidence>
<keyword evidence="4" id="KW-0812">Transmembrane</keyword>
<dbReference type="PROSITE" id="PS00022">
    <property type="entry name" value="EGF_1"/>
    <property type="match status" value="1"/>
</dbReference>
<dbReference type="GeneID" id="108075361"/>
<keyword evidence="4" id="KW-1133">Transmembrane helix</keyword>
<feature type="transmembrane region" description="Helical" evidence="4">
    <location>
        <begin position="346"/>
        <end position="368"/>
    </location>
</feature>
<organism evidence="8 9">
    <name type="scientific">Drosophila kikkawai</name>
    <name type="common">Fruit fly</name>
    <dbReference type="NCBI Taxonomy" id="30033"/>
    <lineage>
        <taxon>Eukaryota</taxon>
        <taxon>Metazoa</taxon>
        <taxon>Ecdysozoa</taxon>
        <taxon>Arthropoda</taxon>
        <taxon>Hexapoda</taxon>
        <taxon>Insecta</taxon>
        <taxon>Pterygota</taxon>
        <taxon>Neoptera</taxon>
        <taxon>Endopterygota</taxon>
        <taxon>Diptera</taxon>
        <taxon>Brachycera</taxon>
        <taxon>Muscomorpha</taxon>
        <taxon>Ephydroidea</taxon>
        <taxon>Drosophilidae</taxon>
        <taxon>Drosophila</taxon>
        <taxon>Sophophora</taxon>
    </lineage>
</organism>
<feature type="signal peptide" evidence="5">
    <location>
        <begin position="1"/>
        <end position="17"/>
    </location>
</feature>
<evidence type="ECO:0000256" key="4">
    <source>
        <dbReference type="SAM" id="Phobius"/>
    </source>
</evidence>
<dbReference type="PROSITE" id="PS50026">
    <property type="entry name" value="EGF_3"/>
    <property type="match status" value="1"/>
</dbReference>
<feature type="chain" id="PRO_5046963972" evidence="5">
    <location>
        <begin position="18"/>
        <end position="967"/>
    </location>
</feature>
<dbReference type="InterPro" id="IPR011489">
    <property type="entry name" value="EMI_domain"/>
</dbReference>
<evidence type="ECO:0000259" key="6">
    <source>
        <dbReference type="PROSITE" id="PS50026"/>
    </source>
</evidence>
<gene>
    <name evidence="9" type="primary">NimA</name>
</gene>
<sequence length="967" mass="106329">MEKLLLLFVAVLPLGSSQNSSLKINTHLKDIADGPVALASIQGPGNICIREEPYVELIQVPEMQPVRVRTSSWCMEIPPRCATYKTELREVMRVQKLNKTRTVRFCCQGYEGNLSDSQATCKPICRGGCGRGSCVMPDICSCEEGYIGKHCTQRCDHDRWGLDCKNFCECRNGAACDNKSGICHCLAGWTGQFCEKPCPQGTHGIMCRKACDCDEKPCHPQTGACTLQDHPLEVNVSHVIVETVNSTLEKMGIIPRPVPSSPLPEVIVIKQPAGQESGQHTPKIIVHQSGSELLENLHSAAAAGVPAPEVIHVITNGITSPQEHLAGFVGGDTKTSQAPADHQSGLVTMLVIIMLLLLVSIAGSLYVYRRHHLKEASVYNANGSVSNLPASNPEVVLTGAAALGKNFHEPLPEPPVVFTVTPHSNEALTELYDTPSNNSSVKTPPYAYARKESLYSVVSPKSRKGSLDSHLYDEIRYHQQHHNTHVHIQNHHHQPRSHQNIQHSTSVSAFLPARPPSMPRSDQFISGGHQPHQRPHHVTHLIIPPQNSNFLQVPAQITAKRIAHLCGMLSRGPSALLAVLLTLATAPALIEADSGELELYGDIVTPGEFESLSLTRERQQHLCQREVPAVFFQTEKDTVPRGNGSTIFYHRVEVCCLGYRRDRYSSECVPDCSESSPDNCRNGFCQAPGRCECFGEFVRNEHGACIHTCPIACQHGRCYLNGTCACFPGYALDQETRQFCRPQCSQACGTHEECSAPGQCDCSPGYRRTPDLGCQPVCAPDCGYGKCSAPNQCECFAGFIKRPQRNVCEAECYINCENGFCESRYRCQCREGYRYDQNTTSCLPECTDNCGQGNGVCIAPGVCRCFEGYEAHLTGCQPKCEKSCGKYGRCLAPNICGCGQSQQHCLNGICDEMGHCACPPGESHFVDRCLKPQELTHQVSTREQRRHLNHQLGYEFNALIGRLFNFT</sequence>
<keyword evidence="2 3" id="KW-1015">Disulfide bond</keyword>
<keyword evidence="3" id="KW-0245">EGF-like domain</keyword>
<dbReference type="GO" id="GO:0048513">
    <property type="term" value="P:animal organ development"/>
    <property type="evidence" value="ECO:0007669"/>
    <property type="project" value="UniProtKB-ARBA"/>
</dbReference>
<keyword evidence="8" id="KW-1185">Reference proteome</keyword>
<evidence type="ECO:0000313" key="9">
    <source>
        <dbReference type="RefSeq" id="XP_017023264.2"/>
    </source>
</evidence>
<proteinExistence type="predicted"/>
<dbReference type="Proteomes" id="UP001652661">
    <property type="component" value="Chromosome 2R"/>
</dbReference>
<evidence type="ECO:0000256" key="1">
    <source>
        <dbReference type="ARBA" id="ARBA00022729"/>
    </source>
</evidence>
<feature type="disulfide bond" evidence="3">
    <location>
        <begin position="185"/>
        <end position="194"/>
    </location>
</feature>
<dbReference type="InterPro" id="IPR000742">
    <property type="entry name" value="EGF"/>
</dbReference>
<evidence type="ECO:0000256" key="2">
    <source>
        <dbReference type="ARBA" id="ARBA00023157"/>
    </source>
</evidence>
<feature type="domain" description="EGF-like" evidence="6">
    <location>
        <begin position="165"/>
        <end position="195"/>
    </location>
</feature>
<comment type="caution">
    <text evidence="3">Lacks conserved residue(s) required for the propagation of feature annotation.</text>
</comment>
<dbReference type="OrthoDB" id="18487at2759"/>
<reference evidence="9" key="2">
    <citation type="submission" date="2025-08" db="UniProtKB">
        <authorList>
            <consortium name="RefSeq"/>
        </authorList>
    </citation>
    <scope>IDENTIFICATION</scope>
    <source>
        <strain evidence="9">14028-0561.14</strain>
        <tissue evidence="9">Whole fly</tissue>
    </source>
</reference>
<dbReference type="InterPro" id="IPR053255">
    <property type="entry name" value="EGF-like_domain"/>
</dbReference>
<dbReference type="GO" id="GO:0016020">
    <property type="term" value="C:membrane"/>
    <property type="evidence" value="ECO:0007669"/>
    <property type="project" value="TreeGrafter"/>
</dbReference>
<evidence type="ECO:0000256" key="5">
    <source>
        <dbReference type="SAM" id="SignalP"/>
    </source>
</evidence>
<keyword evidence="1 5" id="KW-0732">Signal</keyword>
<reference evidence="8" key="1">
    <citation type="submission" date="2025-05" db="UniProtKB">
        <authorList>
            <consortium name="RefSeq"/>
        </authorList>
    </citation>
    <scope>NUCLEOTIDE SEQUENCE [LARGE SCALE GENOMIC DNA]</scope>
    <source>
        <strain evidence="8">14028-0561.14</strain>
    </source>
</reference>
<dbReference type="AlphaFoldDB" id="A0A6P4II00"/>
<dbReference type="SUPFAM" id="SSF57184">
    <property type="entry name" value="Growth factor receptor domain"/>
    <property type="match status" value="1"/>
</dbReference>
<dbReference type="RefSeq" id="XP_017023264.2">
    <property type="nucleotide sequence ID" value="XM_017167775.3"/>
</dbReference>
<dbReference type="Gene3D" id="2.170.300.10">
    <property type="entry name" value="Tie2 ligand-binding domain superfamily"/>
    <property type="match status" value="1"/>
</dbReference>